<reference evidence="3 4" key="1">
    <citation type="submission" date="2021-02" db="EMBL/GenBank/DDBJ databases">
        <title>Pan-genome distribution and transcriptional activeness of fungal secondary metabolism genes in Aspergillus section Fumigati.</title>
        <authorList>
            <person name="Takahashi H."/>
            <person name="Umemura M."/>
            <person name="Ninomiya A."/>
            <person name="Kusuya Y."/>
            <person name="Urayama S."/>
            <person name="Shimizu M."/>
            <person name="Watanabe A."/>
            <person name="Kamei K."/>
            <person name="Yaguchi T."/>
            <person name="Hagiwara D."/>
        </authorList>
    </citation>
    <scope>NUCLEOTIDE SEQUENCE [LARGE SCALE GENOMIC DNA]</scope>
    <source>
        <strain evidence="3 4">IFM 47045</strain>
    </source>
</reference>
<name>A0A9P3F2P5_ASPVI</name>
<feature type="region of interest" description="Disordered" evidence="1">
    <location>
        <begin position="394"/>
        <end position="450"/>
    </location>
</feature>
<keyword evidence="2" id="KW-1133">Transmembrane helix</keyword>
<feature type="transmembrane region" description="Helical" evidence="2">
    <location>
        <begin position="31"/>
        <end position="52"/>
    </location>
</feature>
<organism evidence="3 4">
    <name type="scientific">Aspergillus viridinutans</name>
    <dbReference type="NCBI Taxonomy" id="75553"/>
    <lineage>
        <taxon>Eukaryota</taxon>
        <taxon>Fungi</taxon>
        <taxon>Dikarya</taxon>
        <taxon>Ascomycota</taxon>
        <taxon>Pezizomycotina</taxon>
        <taxon>Eurotiomycetes</taxon>
        <taxon>Eurotiomycetidae</taxon>
        <taxon>Eurotiales</taxon>
        <taxon>Aspergillaceae</taxon>
        <taxon>Aspergillus</taxon>
        <taxon>Aspergillus subgen. Fumigati</taxon>
    </lineage>
</organism>
<comment type="caution">
    <text evidence="3">The sequence shown here is derived from an EMBL/GenBank/DDBJ whole genome shotgun (WGS) entry which is preliminary data.</text>
</comment>
<evidence type="ECO:0000313" key="4">
    <source>
        <dbReference type="Proteomes" id="UP000710440"/>
    </source>
</evidence>
<gene>
    <name evidence="3" type="ORF">Aspvir_001420</name>
</gene>
<feature type="transmembrane region" description="Helical" evidence="2">
    <location>
        <begin position="142"/>
        <end position="163"/>
    </location>
</feature>
<dbReference type="AlphaFoldDB" id="A0A9P3F2P5"/>
<accession>A0A9P3F2P5</accession>
<feature type="compositionally biased region" description="Basic residues" evidence="1">
    <location>
        <begin position="414"/>
        <end position="427"/>
    </location>
</feature>
<evidence type="ECO:0000256" key="2">
    <source>
        <dbReference type="SAM" id="Phobius"/>
    </source>
</evidence>
<dbReference type="EMBL" id="BOPL01000001">
    <property type="protein sequence ID" value="GIJ99290.1"/>
    <property type="molecule type" value="Genomic_DNA"/>
</dbReference>
<evidence type="ECO:0000313" key="3">
    <source>
        <dbReference type="EMBL" id="GIJ99290.1"/>
    </source>
</evidence>
<dbReference type="GeneID" id="66929402"/>
<keyword evidence="2" id="KW-0812">Transmembrane</keyword>
<dbReference type="RefSeq" id="XP_043122477.1">
    <property type="nucleotide sequence ID" value="XM_043266542.1"/>
</dbReference>
<sequence>MSILSAAVVVATVVSPIFILAVQSISEHLAYANIYISKVVGGMFAFMFDGIMKKLDQWRALHTSYVKPSFASMPLSASDIACLGTDNLHHKKHSLFDPGLSELGSLWRGQISQDAVSTPGHHANGPTFGTLYREALLINRQVLLFVMVVLLMIPAVTSIITWYSRRHCLQVANIEILDFISEVRSRKVFLLKRMSSAVSMLNDQIDSIMKQIAMEHERVCAELPTFLDSEVRELREALETHFQDEFDHHVLEVKSFADNLERARRRFPDPEAIEAECKDFQSELQRWRQQMGNCLAQVSTEAERNGSIQIPVKRIMAPAEEVPTTQACSTETEYEAMEDKVDRNDSASLIVSEKPRGEGEEPISRMALWATASGYPAPTPEEIEEGRRIRRERVAKRMAENNGQRPVRSESGPRKRRCPFRNKNHNLHKQDHDAARQSPSPSMHKARSFV</sequence>
<keyword evidence="4" id="KW-1185">Reference proteome</keyword>
<protein>
    <submittedName>
        <fullName evidence="3">Uncharacterized protein</fullName>
    </submittedName>
</protein>
<dbReference type="OrthoDB" id="4483413at2759"/>
<proteinExistence type="predicted"/>
<evidence type="ECO:0000256" key="1">
    <source>
        <dbReference type="SAM" id="MobiDB-lite"/>
    </source>
</evidence>
<keyword evidence="2" id="KW-0472">Membrane</keyword>
<dbReference type="Proteomes" id="UP000710440">
    <property type="component" value="Unassembled WGS sequence"/>
</dbReference>